<dbReference type="Pfam" id="PF03216">
    <property type="entry name" value="Rhabdo_ncap_2"/>
    <property type="match status" value="1"/>
</dbReference>
<accession>A0A9K3J7Y9</accession>
<dbReference type="Proteomes" id="UP000215914">
    <property type="component" value="Unassembled WGS sequence"/>
</dbReference>
<proteinExistence type="predicted"/>
<sequence length="294" mass="33939">MSECWSECEMIIAGACYLRKPGRSSPDDRLIYATNFGSVPLDWNPNSSRVVDYYRPLSATDRAFGLFICGFLFKILSKPSQNVVQSWSHAKESYSHFYSSRETPKHWPKPQLSWLDCLKNQFCLVKRANQTALRVVNNLEMVYTDVGTVEYALIRYLFVTPLSFTGMHAYKLFCDVKEKTGQETAWLVRQLWCSEFRYELKTIYDISQNWDLGGPNANPVFRYARLLGPQYFPEIQTKSCTNFVYCLARILSRFELPGSNSNPEQIAGLDRINDWMKAKMDGIASNVYMKFASN</sequence>
<dbReference type="InterPro" id="IPR004902">
    <property type="entry name" value="Rhabdo_ncap_2"/>
</dbReference>
<dbReference type="AlphaFoldDB" id="A0A9K3J7Y9"/>
<keyword evidence="3" id="KW-1185">Reference proteome</keyword>
<dbReference type="Gramene" id="mRNA:HanXRQr2_Chr04g0170451">
    <property type="protein sequence ID" value="CDS:HanXRQr2_Chr04g0170451.1"/>
    <property type="gene ID" value="HanXRQr2_Chr04g0170451"/>
</dbReference>
<evidence type="ECO:0000256" key="1">
    <source>
        <dbReference type="ARBA" id="ARBA00004328"/>
    </source>
</evidence>
<organism evidence="2 3">
    <name type="scientific">Helianthus annuus</name>
    <name type="common">Common sunflower</name>
    <dbReference type="NCBI Taxonomy" id="4232"/>
    <lineage>
        <taxon>Eukaryota</taxon>
        <taxon>Viridiplantae</taxon>
        <taxon>Streptophyta</taxon>
        <taxon>Embryophyta</taxon>
        <taxon>Tracheophyta</taxon>
        <taxon>Spermatophyta</taxon>
        <taxon>Magnoliopsida</taxon>
        <taxon>eudicotyledons</taxon>
        <taxon>Gunneridae</taxon>
        <taxon>Pentapetalae</taxon>
        <taxon>asterids</taxon>
        <taxon>campanulids</taxon>
        <taxon>Asterales</taxon>
        <taxon>Asteraceae</taxon>
        <taxon>Asteroideae</taxon>
        <taxon>Heliantheae alliance</taxon>
        <taxon>Heliantheae</taxon>
        <taxon>Helianthus</taxon>
    </lineage>
</organism>
<reference evidence="2" key="1">
    <citation type="journal article" date="2017" name="Nature">
        <title>The sunflower genome provides insights into oil metabolism, flowering and Asterid evolution.</title>
        <authorList>
            <person name="Badouin H."/>
            <person name="Gouzy J."/>
            <person name="Grassa C.J."/>
            <person name="Murat F."/>
            <person name="Staton S.E."/>
            <person name="Cottret L."/>
            <person name="Lelandais-Briere C."/>
            <person name="Owens G.L."/>
            <person name="Carrere S."/>
            <person name="Mayjonade B."/>
            <person name="Legrand L."/>
            <person name="Gill N."/>
            <person name="Kane N.C."/>
            <person name="Bowers J.E."/>
            <person name="Hubner S."/>
            <person name="Bellec A."/>
            <person name="Berard A."/>
            <person name="Berges H."/>
            <person name="Blanchet N."/>
            <person name="Boniface M.C."/>
            <person name="Brunel D."/>
            <person name="Catrice O."/>
            <person name="Chaidir N."/>
            <person name="Claudel C."/>
            <person name="Donnadieu C."/>
            <person name="Faraut T."/>
            <person name="Fievet G."/>
            <person name="Helmstetter N."/>
            <person name="King M."/>
            <person name="Knapp S.J."/>
            <person name="Lai Z."/>
            <person name="Le Paslier M.C."/>
            <person name="Lippi Y."/>
            <person name="Lorenzon L."/>
            <person name="Mandel J.R."/>
            <person name="Marage G."/>
            <person name="Marchand G."/>
            <person name="Marquand E."/>
            <person name="Bret-Mestries E."/>
            <person name="Morien E."/>
            <person name="Nambeesan S."/>
            <person name="Nguyen T."/>
            <person name="Pegot-Espagnet P."/>
            <person name="Pouilly N."/>
            <person name="Raftis F."/>
            <person name="Sallet E."/>
            <person name="Schiex T."/>
            <person name="Thomas J."/>
            <person name="Vandecasteele C."/>
            <person name="Vares D."/>
            <person name="Vear F."/>
            <person name="Vautrin S."/>
            <person name="Crespi M."/>
            <person name="Mangin B."/>
            <person name="Burke J.M."/>
            <person name="Salse J."/>
            <person name="Munos S."/>
            <person name="Vincourt P."/>
            <person name="Rieseberg L.H."/>
            <person name="Langlade N.B."/>
        </authorList>
    </citation>
    <scope>NUCLEOTIDE SEQUENCE</scope>
    <source>
        <tissue evidence="2">Leaves</tissue>
    </source>
</reference>
<protein>
    <submittedName>
        <fullName evidence="2">Rhabdovirus nucleoprotein</fullName>
    </submittedName>
</protein>
<evidence type="ECO:0000313" key="2">
    <source>
        <dbReference type="EMBL" id="KAF5810519.1"/>
    </source>
</evidence>
<dbReference type="EMBL" id="MNCJ02000319">
    <property type="protein sequence ID" value="KAF5810519.1"/>
    <property type="molecule type" value="Genomic_DNA"/>
</dbReference>
<gene>
    <name evidence="2" type="ORF">HanXRQr2_Chr04g0170451</name>
</gene>
<evidence type="ECO:0000313" key="3">
    <source>
        <dbReference type="Proteomes" id="UP000215914"/>
    </source>
</evidence>
<comment type="caution">
    <text evidence="2">The sequence shown here is derived from an EMBL/GenBank/DDBJ whole genome shotgun (WGS) entry which is preliminary data.</text>
</comment>
<name>A0A9K3J7Y9_HELAN</name>
<reference evidence="2" key="2">
    <citation type="submission" date="2020-06" db="EMBL/GenBank/DDBJ databases">
        <title>Helianthus annuus Genome sequencing and assembly Release 2.</title>
        <authorList>
            <person name="Gouzy J."/>
            <person name="Langlade N."/>
            <person name="Munos S."/>
        </authorList>
    </citation>
    <scope>NUCLEOTIDE SEQUENCE</scope>
    <source>
        <tissue evidence="2">Leaves</tissue>
    </source>
</reference>
<comment type="subcellular location">
    <subcellularLocation>
        <location evidence="1">Virion</location>
    </subcellularLocation>
</comment>